<accession>A0ABV2ASK1</accession>
<dbReference type="InterPro" id="IPR036223">
    <property type="entry name" value="CAP_C_sf"/>
</dbReference>
<gene>
    <name evidence="2" type="ORF">MHBO_004172</name>
</gene>
<proteinExistence type="predicted"/>
<sequence>MPTVIADKAKEMLEKSAKPDEEITVEKCNGTTVVFAGGFRKLCIKNSTGVTAAVDSLDALCIENNKDLKVLVKGASKSVCACNCSKVVLQVQEPEGMKVTHCACEEFNLLLPEGDDLKEHSMPSTITTCLTDKGLKHSVSETT</sequence>
<reference evidence="2 3" key="1">
    <citation type="journal article" date="2024" name="BMC Biol.">
        <title>Comparative genomics of Ascetosporea gives new insight into the evolutionary basis for animal parasitism in Rhizaria.</title>
        <authorList>
            <person name="Hiltunen Thoren M."/>
            <person name="Onut-Brannstrom I."/>
            <person name="Alfjorden A."/>
            <person name="Peckova H."/>
            <person name="Swords F."/>
            <person name="Hooper C."/>
            <person name="Holzer A.S."/>
            <person name="Bass D."/>
            <person name="Burki F."/>
        </authorList>
    </citation>
    <scope>NUCLEOTIDE SEQUENCE [LARGE SCALE GENOMIC DNA]</scope>
    <source>
        <strain evidence="2">20-A016</strain>
    </source>
</reference>
<name>A0ABV2ASK1_9EUKA</name>
<dbReference type="Pfam" id="PF08603">
    <property type="entry name" value="CAP_C"/>
    <property type="match status" value="1"/>
</dbReference>
<protein>
    <recommendedName>
        <fullName evidence="1">Adenylate cyclase-associated CAP C-terminal domain-containing protein</fullName>
    </recommendedName>
</protein>
<evidence type="ECO:0000313" key="2">
    <source>
        <dbReference type="EMBL" id="MES1922655.1"/>
    </source>
</evidence>
<dbReference type="Proteomes" id="UP001439008">
    <property type="component" value="Unassembled WGS sequence"/>
</dbReference>
<keyword evidence="3" id="KW-1185">Reference proteome</keyword>
<feature type="domain" description="Adenylate cyclase-associated CAP C-terminal" evidence="1">
    <location>
        <begin position="12"/>
        <end position="141"/>
    </location>
</feature>
<dbReference type="EMBL" id="JBDODL010003340">
    <property type="protein sequence ID" value="MES1922655.1"/>
    <property type="molecule type" value="Genomic_DNA"/>
</dbReference>
<organism evidence="2 3">
    <name type="scientific">Bonamia ostreae</name>
    <dbReference type="NCBI Taxonomy" id="126728"/>
    <lineage>
        <taxon>Eukaryota</taxon>
        <taxon>Sar</taxon>
        <taxon>Rhizaria</taxon>
        <taxon>Endomyxa</taxon>
        <taxon>Ascetosporea</taxon>
        <taxon>Haplosporida</taxon>
        <taxon>Bonamia</taxon>
    </lineage>
</organism>
<dbReference type="SUPFAM" id="SSF69340">
    <property type="entry name" value="C-terminal domain of adenylylcyclase associated protein"/>
    <property type="match status" value="1"/>
</dbReference>
<dbReference type="Gene3D" id="2.160.20.70">
    <property type="match status" value="1"/>
</dbReference>
<dbReference type="InterPro" id="IPR013912">
    <property type="entry name" value="Adenylate_cyclase-assoc_CAP_C"/>
</dbReference>
<comment type="caution">
    <text evidence="2">The sequence shown here is derived from an EMBL/GenBank/DDBJ whole genome shotgun (WGS) entry which is preliminary data.</text>
</comment>
<evidence type="ECO:0000313" key="3">
    <source>
        <dbReference type="Proteomes" id="UP001439008"/>
    </source>
</evidence>
<dbReference type="InterPro" id="IPR016098">
    <property type="entry name" value="CAP/MinC_C"/>
</dbReference>
<evidence type="ECO:0000259" key="1">
    <source>
        <dbReference type="Pfam" id="PF08603"/>
    </source>
</evidence>